<keyword evidence="3" id="KW-0831">Ubiquinone biosynthesis</keyword>
<dbReference type="Gene3D" id="1.10.357.10">
    <property type="entry name" value="Tetracycline Repressor, domain 2"/>
    <property type="match status" value="1"/>
</dbReference>
<sequence>MTAPANLADRREALVLAAAANAAFDGWTPTAIRAGAREIGLEPGEALALLPGGDGELLRAFSEWADRQMLVHLADLPLDAMKIRDRIAAAVRARIEVLAPYREAVRRGSAVLALPHMAPLGARLVWRTVDAIWYAVGDTSTDASWYTRRGLLAAVYSSTLVYWMNDRSPGHGDSWAFLDRRIGDVMRIPQIRRIAETMLKRLPDPRRFLRAGVPGRRGRFLGR</sequence>
<dbReference type="PANTHER" id="PTHR21427">
    <property type="entry name" value="UBIQUINONE BIOSYNTHESIS PROTEIN COQ9, MITOCHONDRIAL"/>
    <property type="match status" value="1"/>
</dbReference>
<evidence type="ECO:0000313" key="9">
    <source>
        <dbReference type="Proteomes" id="UP000278222"/>
    </source>
</evidence>
<keyword evidence="4" id="KW-0809">Transit peptide</keyword>
<dbReference type="Proteomes" id="UP000278222">
    <property type="component" value="Unassembled WGS sequence"/>
</dbReference>
<comment type="similarity">
    <text evidence="2">Belongs to the COQ9 family.</text>
</comment>
<dbReference type="OrthoDB" id="7201143at2"/>
<comment type="caution">
    <text evidence="8">The sequence shown here is derived from an EMBL/GenBank/DDBJ whole genome shotgun (WGS) entry which is preliminary data.</text>
</comment>
<dbReference type="NCBIfam" id="TIGR02396">
    <property type="entry name" value="diverge_rpsU"/>
    <property type="match status" value="1"/>
</dbReference>
<dbReference type="EMBL" id="RJKX01000020">
    <property type="protein sequence ID" value="ROP80876.1"/>
    <property type="molecule type" value="Genomic_DNA"/>
</dbReference>
<dbReference type="InterPro" id="IPR012762">
    <property type="entry name" value="Ubiq_biosynth_COQ9"/>
</dbReference>
<gene>
    <name evidence="8" type="ORF">EDC65_5526</name>
</gene>
<feature type="domain" description="COQ9 C-terminal" evidence="7">
    <location>
        <begin position="119"/>
        <end position="188"/>
    </location>
</feature>
<protein>
    <submittedName>
        <fullName evidence="8">Ubiquinone biosynthesis protein COQ9</fullName>
    </submittedName>
</protein>
<accession>A0A3N1KRZ6</accession>
<dbReference type="InterPro" id="IPR013718">
    <property type="entry name" value="COQ9_C"/>
</dbReference>
<comment type="pathway">
    <text evidence="1">Cofactor biosynthesis; ubiquinone biosynthesis.</text>
</comment>
<keyword evidence="9" id="KW-1185">Reference proteome</keyword>
<evidence type="ECO:0000256" key="6">
    <source>
        <dbReference type="ARBA" id="ARBA00058104"/>
    </source>
</evidence>
<evidence type="ECO:0000313" key="8">
    <source>
        <dbReference type="EMBL" id="ROP80876.1"/>
    </source>
</evidence>
<evidence type="ECO:0000256" key="2">
    <source>
        <dbReference type="ARBA" id="ARBA00010766"/>
    </source>
</evidence>
<dbReference type="GO" id="GO:0008289">
    <property type="term" value="F:lipid binding"/>
    <property type="evidence" value="ECO:0007669"/>
    <property type="project" value="UniProtKB-KW"/>
</dbReference>
<dbReference type="AlphaFoldDB" id="A0A3N1KRZ6"/>
<comment type="function">
    <text evidence="6">Membrane-associated protein that warps the membrane surface to access and bind aromatic isoprenes with high specificity, including ubiquinone (CoQ) isoprene intermediates and presents them directly to COQ7, therefore facilitating the COQ7-mediated hydroxylase step. Participates in the biosynthesis of coenzyme Q, also named ubiquinone, an essential lipid-soluble electron transporter for aerobic cellular respiration.</text>
</comment>
<dbReference type="RefSeq" id="WP_123695809.1">
    <property type="nucleotide sequence ID" value="NZ_AP019700.1"/>
</dbReference>
<evidence type="ECO:0000256" key="5">
    <source>
        <dbReference type="ARBA" id="ARBA00023121"/>
    </source>
</evidence>
<evidence type="ECO:0000259" key="7">
    <source>
        <dbReference type="Pfam" id="PF08511"/>
    </source>
</evidence>
<evidence type="ECO:0000256" key="4">
    <source>
        <dbReference type="ARBA" id="ARBA00022946"/>
    </source>
</evidence>
<reference evidence="8 9" key="1">
    <citation type="submission" date="2018-11" db="EMBL/GenBank/DDBJ databases">
        <title>Genomic Encyclopedia of Type Strains, Phase IV (KMG-IV): sequencing the most valuable type-strain genomes for metagenomic binning, comparative biology and taxonomic classification.</title>
        <authorList>
            <person name="Goeker M."/>
        </authorList>
    </citation>
    <scope>NUCLEOTIDE SEQUENCE [LARGE SCALE GENOMIC DNA]</scope>
    <source>
        <strain evidence="8 9">DSM 5900</strain>
    </source>
</reference>
<keyword evidence="8" id="KW-0830">Ubiquinone</keyword>
<evidence type="ECO:0000256" key="1">
    <source>
        <dbReference type="ARBA" id="ARBA00004749"/>
    </source>
</evidence>
<dbReference type="PANTHER" id="PTHR21427:SF19">
    <property type="entry name" value="UBIQUINONE BIOSYNTHESIS PROTEIN COQ9, MITOCHONDRIAL"/>
    <property type="match status" value="1"/>
</dbReference>
<keyword evidence="5" id="KW-0446">Lipid-binding</keyword>
<name>A0A3N1KRZ6_9PROT</name>
<evidence type="ECO:0000256" key="3">
    <source>
        <dbReference type="ARBA" id="ARBA00022688"/>
    </source>
</evidence>
<proteinExistence type="inferred from homology"/>
<organism evidence="8 9">
    <name type="scientific">Stella humosa</name>
    <dbReference type="NCBI Taxonomy" id="94"/>
    <lineage>
        <taxon>Bacteria</taxon>
        <taxon>Pseudomonadati</taxon>
        <taxon>Pseudomonadota</taxon>
        <taxon>Alphaproteobacteria</taxon>
        <taxon>Rhodospirillales</taxon>
        <taxon>Stellaceae</taxon>
        <taxon>Stella</taxon>
    </lineage>
</organism>
<dbReference type="Pfam" id="PF08511">
    <property type="entry name" value="COQ9"/>
    <property type="match status" value="1"/>
</dbReference>
<dbReference type="GO" id="GO:0006744">
    <property type="term" value="P:ubiquinone biosynthetic process"/>
    <property type="evidence" value="ECO:0007669"/>
    <property type="project" value="UniProtKB-KW"/>
</dbReference>